<protein>
    <recommendedName>
        <fullName evidence="4">DUF3108 domain-containing protein</fullName>
    </recommendedName>
</protein>
<gene>
    <name evidence="2" type="ORF">C0039_07210</name>
</gene>
<dbReference type="Proteomes" id="UP000235005">
    <property type="component" value="Unassembled WGS sequence"/>
</dbReference>
<evidence type="ECO:0000313" key="3">
    <source>
        <dbReference type="Proteomes" id="UP000235005"/>
    </source>
</evidence>
<dbReference type="AlphaFoldDB" id="A0A2N5X491"/>
<dbReference type="RefSeq" id="WP_101517691.1">
    <property type="nucleotide sequence ID" value="NZ_PKUS01000007.1"/>
</dbReference>
<comment type="caution">
    <text evidence="2">The sequence shown here is derived from an EMBL/GenBank/DDBJ whole genome shotgun (WGS) entry which is preliminary data.</text>
</comment>
<evidence type="ECO:0000313" key="2">
    <source>
        <dbReference type="EMBL" id="PLW69315.1"/>
    </source>
</evidence>
<accession>A0A2N5X491</accession>
<sequence length="212" mass="23994">MKRALTALLLCGCGWFAPPALAAQVIGEARSTASGELRYTEHYQCSNAGARCEVEYRDADGEVFARKRLDYSRSWHAPSLVFEHLRDGSSVTVQRELGEELVVDAGFDNYIRTHWETLDKGERVEFEFLPAGRDSPLNMRAERDAETLCPVERLCLNVALDNWLLGALVPPILLQYDRQNKRLLRYLGISNLRDGEGKQQEVQIDYRYVGGA</sequence>
<dbReference type="OrthoDB" id="1491713at2"/>
<name>A0A2N5X491_9GAMM</name>
<dbReference type="EMBL" id="PKUS01000007">
    <property type="protein sequence ID" value="PLW69315.1"/>
    <property type="molecule type" value="Genomic_DNA"/>
</dbReference>
<organism evidence="2 3">
    <name type="scientific">Pseudohalioglobus lutimaris</name>
    <dbReference type="NCBI Taxonomy" id="1737061"/>
    <lineage>
        <taxon>Bacteria</taxon>
        <taxon>Pseudomonadati</taxon>
        <taxon>Pseudomonadota</taxon>
        <taxon>Gammaproteobacteria</taxon>
        <taxon>Cellvibrionales</taxon>
        <taxon>Halieaceae</taxon>
        <taxon>Pseudohalioglobus</taxon>
    </lineage>
</organism>
<evidence type="ECO:0000256" key="1">
    <source>
        <dbReference type="SAM" id="SignalP"/>
    </source>
</evidence>
<reference evidence="2 3" key="1">
    <citation type="submission" date="2018-01" db="EMBL/GenBank/DDBJ databases">
        <title>The draft genome sequence of Halioglobus lutimaris HF004.</title>
        <authorList>
            <person name="Du Z.-J."/>
            <person name="Shi M.-J."/>
        </authorList>
    </citation>
    <scope>NUCLEOTIDE SEQUENCE [LARGE SCALE GENOMIC DNA]</scope>
    <source>
        <strain evidence="2 3">HF004</strain>
    </source>
</reference>
<keyword evidence="3" id="KW-1185">Reference proteome</keyword>
<keyword evidence="1" id="KW-0732">Signal</keyword>
<feature type="signal peptide" evidence="1">
    <location>
        <begin position="1"/>
        <end position="22"/>
    </location>
</feature>
<feature type="chain" id="PRO_5014775674" description="DUF3108 domain-containing protein" evidence="1">
    <location>
        <begin position="23"/>
        <end position="212"/>
    </location>
</feature>
<proteinExistence type="predicted"/>
<evidence type="ECO:0008006" key="4">
    <source>
        <dbReference type="Google" id="ProtNLM"/>
    </source>
</evidence>